<evidence type="ECO:0000256" key="5">
    <source>
        <dbReference type="ARBA" id="ARBA00023163"/>
    </source>
</evidence>
<keyword evidence="3" id="KW-0805">Transcription regulation</keyword>
<dbReference type="Pfam" id="PF00486">
    <property type="entry name" value="Trans_reg_C"/>
    <property type="match status" value="1"/>
</dbReference>
<feature type="compositionally biased region" description="Polar residues" evidence="7">
    <location>
        <begin position="577"/>
        <end position="587"/>
    </location>
</feature>
<keyword evidence="10" id="KW-1185">Reference proteome</keyword>
<dbReference type="SMART" id="SM00862">
    <property type="entry name" value="Trans_reg_C"/>
    <property type="match status" value="1"/>
</dbReference>
<dbReference type="InterPro" id="IPR001867">
    <property type="entry name" value="OmpR/PhoB-type_DNA-bd"/>
</dbReference>
<dbReference type="Proteomes" id="UP001500668">
    <property type="component" value="Unassembled WGS sequence"/>
</dbReference>
<evidence type="ECO:0000256" key="6">
    <source>
        <dbReference type="PROSITE-ProRule" id="PRU01091"/>
    </source>
</evidence>
<organism evidence="9 10">
    <name type="scientific">Streptomyces crystallinus</name>
    <dbReference type="NCBI Taxonomy" id="68191"/>
    <lineage>
        <taxon>Bacteria</taxon>
        <taxon>Bacillati</taxon>
        <taxon>Actinomycetota</taxon>
        <taxon>Actinomycetes</taxon>
        <taxon>Kitasatosporales</taxon>
        <taxon>Streptomycetaceae</taxon>
        <taxon>Streptomyces</taxon>
    </lineage>
</organism>
<keyword evidence="4 6" id="KW-0238">DNA-binding</keyword>
<evidence type="ECO:0000256" key="3">
    <source>
        <dbReference type="ARBA" id="ARBA00023015"/>
    </source>
</evidence>
<dbReference type="PANTHER" id="PTHR35807:SF1">
    <property type="entry name" value="TRANSCRIPTIONAL REGULATOR REDD"/>
    <property type="match status" value="1"/>
</dbReference>
<evidence type="ECO:0000259" key="8">
    <source>
        <dbReference type="PROSITE" id="PS51755"/>
    </source>
</evidence>
<dbReference type="SUPFAM" id="SSF48452">
    <property type="entry name" value="TPR-like"/>
    <property type="match status" value="1"/>
</dbReference>
<keyword evidence="2" id="KW-0902">Two-component regulatory system</keyword>
<dbReference type="InterPro" id="IPR011990">
    <property type="entry name" value="TPR-like_helical_dom_sf"/>
</dbReference>
<evidence type="ECO:0000256" key="1">
    <source>
        <dbReference type="ARBA" id="ARBA00005820"/>
    </source>
</evidence>
<dbReference type="SMART" id="SM01043">
    <property type="entry name" value="BTAD"/>
    <property type="match status" value="1"/>
</dbReference>
<sequence length="664" mass="72636">MVNLGETLNRLVEFGLLGSVEAHVDGRPVDLGHARQRCVLAALLVDVDRVVPADRLVERVWTDPASLRRARDTLYGYVSRLRRALADVEGVDITRRSGGYVLGVGRAVVDLHRFRDLVGRARAADRDDRTADLFDRALALWRGDALSGLDTPWTNELRDTLDHERFAAELDRVDARLGCGRHAELSGELARLAQAHPLDERLAGQLMLALYRCGRPADALHHYRQLTQRLCEELGCDPGPRLRELHQRILTTDPALDLPVAAEPAVVLRAAPARRLVGRTAELALAQRAIDAAVAGRTGVLEVVGEPGIGKTRLLDEVGERARRRGLTVLAGRCAELDQAPYGVLVDALDPHLAAPVDLPDPSLDLLGTVFPTLAERRSGPKPLEAERYWFHRSLQGLLKALGGSGGLVLGLDDLHWSDPATVEFLDHLVRHPPRTPLLLVLAHRPRQSPPRLVASLARAEKAGHFTRVELGPLSPAESAELCGVAARGWEFGQLYAAAEGNPFYLEALARSSRTSSARPVRWTSCRGRCGPRCRRSWRGCHPPRGPRPGRPPCSVTPSTWSWPRPCPGSAYRGPCQPSTSSRSATSYGRWASPGGSGSAIRWCVRRCTRGWARDGGSRLTPGPPRAWRHAALPWPPGPRTSSARPAWGTRTRPGCWCVPPVRS</sequence>
<dbReference type="InterPro" id="IPR016032">
    <property type="entry name" value="Sig_transdc_resp-reg_C-effctor"/>
</dbReference>
<accession>A0ABP3QHQ9</accession>
<dbReference type="Gene3D" id="1.10.10.10">
    <property type="entry name" value="Winged helix-like DNA-binding domain superfamily/Winged helix DNA-binding domain"/>
    <property type="match status" value="1"/>
</dbReference>
<dbReference type="InterPro" id="IPR036388">
    <property type="entry name" value="WH-like_DNA-bd_sf"/>
</dbReference>
<reference evidence="10" key="1">
    <citation type="journal article" date="2019" name="Int. J. Syst. Evol. Microbiol.">
        <title>The Global Catalogue of Microorganisms (GCM) 10K type strain sequencing project: providing services to taxonomists for standard genome sequencing and annotation.</title>
        <authorList>
            <consortium name="The Broad Institute Genomics Platform"/>
            <consortium name="The Broad Institute Genome Sequencing Center for Infectious Disease"/>
            <person name="Wu L."/>
            <person name="Ma J."/>
        </authorList>
    </citation>
    <scope>NUCLEOTIDE SEQUENCE [LARGE SCALE GENOMIC DNA]</scope>
    <source>
        <strain evidence="10">JCM 5067</strain>
    </source>
</reference>
<dbReference type="InterPro" id="IPR005158">
    <property type="entry name" value="BTAD"/>
</dbReference>
<dbReference type="PANTHER" id="PTHR35807">
    <property type="entry name" value="TRANSCRIPTIONAL REGULATOR REDD-RELATED"/>
    <property type="match status" value="1"/>
</dbReference>
<dbReference type="EMBL" id="BAAACA010000009">
    <property type="protein sequence ID" value="GAA0587510.1"/>
    <property type="molecule type" value="Genomic_DNA"/>
</dbReference>
<dbReference type="Gene3D" id="1.25.40.10">
    <property type="entry name" value="Tetratricopeptide repeat domain"/>
    <property type="match status" value="1"/>
</dbReference>
<evidence type="ECO:0000313" key="9">
    <source>
        <dbReference type="EMBL" id="GAA0587510.1"/>
    </source>
</evidence>
<evidence type="ECO:0000313" key="10">
    <source>
        <dbReference type="Proteomes" id="UP001500668"/>
    </source>
</evidence>
<dbReference type="InterPro" id="IPR041664">
    <property type="entry name" value="AAA_16"/>
</dbReference>
<dbReference type="CDD" id="cd15831">
    <property type="entry name" value="BTAD"/>
    <property type="match status" value="1"/>
</dbReference>
<dbReference type="Pfam" id="PF03704">
    <property type="entry name" value="BTAD"/>
    <property type="match status" value="1"/>
</dbReference>
<feature type="region of interest" description="Disordered" evidence="7">
    <location>
        <begin position="574"/>
        <end position="597"/>
    </location>
</feature>
<feature type="DNA-binding region" description="OmpR/PhoB-type" evidence="6">
    <location>
        <begin position="1"/>
        <end position="104"/>
    </location>
</feature>
<comment type="similarity">
    <text evidence="1">Belongs to the AfsR/DnrI/RedD regulatory family.</text>
</comment>
<name>A0ABP3QHQ9_9ACTN</name>
<proteinExistence type="inferred from homology"/>
<dbReference type="InterPro" id="IPR027417">
    <property type="entry name" value="P-loop_NTPase"/>
</dbReference>
<gene>
    <name evidence="9" type="ORF">GCM10010394_15760</name>
</gene>
<dbReference type="PROSITE" id="PS51755">
    <property type="entry name" value="OMPR_PHOB"/>
    <property type="match status" value="1"/>
</dbReference>
<evidence type="ECO:0000256" key="7">
    <source>
        <dbReference type="SAM" id="MobiDB-lite"/>
    </source>
</evidence>
<evidence type="ECO:0000256" key="4">
    <source>
        <dbReference type="ARBA" id="ARBA00023125"/>
    </source>
</evidence>
<keyword evidence="5" id="KW-0804">Transcription</keyword>
<dbReference type="InterPro" id="IPR051677">
    <property type="entry name" value="AfsR-DnrI-RedD_regulator"/>
</dbReference>
<comment type="caution">
    <text evidence="9">The sequence shown here is derived from an EMBL/GenBank/DDBJ whole genome shotgun (WGS) entry which is preliminary data.</text>
</comment>
<dbReference type="SUPFAM" id="SSF52540">
    <property type="entry name" value="P-loop containing nucleoside triphosphate hydrolases"/>
    <property type="match status" value="1"/>
</dbReference>
<dbReference type="Pfam" id="PF13191">
    <property type="entry name" value="AAA_16"/>
    <property type="match status" value="1"/>
</dbReference>
<protein>
    <recommendedName>
        <fullName evidence="8">OmpR/PhoB-type domain-containing protein</fullName>
    </recommendedName>
</protein>
<dbReference type="SUPFAM" id="SSF46894">
    <property type="entry name" value="C-terminal effector domain of the bipartite response regulators"/>
    <property type="match status" value="1"/>
</dbReference>
<evidence type="ECO:0000256" key="2">
    <source>
        <dbReference type="ARBA" id="ARBA00023012"/>
    </source>
</evidence>
<feature type="domain" description="OmpR/PhoB-type" evidence="8">
    <location>
        <begin position="1"/>
        <end position="104"/>
    </location>
</feature>